<feature type="compositionally biased region" description="Low complexity" evidence="1">
    <location>
        <begin position="90"/>
        <end position="104"/>
    </location>
</feature>
<dbReference type="PANTHER" id="PTHR21557:SF2">
    <property type="entry name" value="CORDON-BLEU PROTEIN-LIKE 1"/>
    <property type="match status" value="1"/>
</dbReference>
<evidence type="ECO:0000313" key="3">
    <source>
        <dbReference type="Proteomes" id="UP000030742"/>
    </source>
</evidence>
<dbReference type="AlphaFoldDB" id="U4UBK0"/>
<dbReference type="InterPro" id="IPR039895">
    <property type="entry name" value="COBL-like"/>
</dbReference>
<protein>
    <submittedName>
        <fullName evidence="2">Uncharacterized protein</fullName>
    </submittedName>
</protein>
<gene>
    <name evidence="2" type="ORF">D910_05359</name>
</gene>
<feature type="region of interest" description="Disordered" evidence="1">
    <location>
        <begin position="90"/>
        <end position="171"/>
    </location>
</feature>
<accession>U4UBK0</accession>
<sequence length="281" mass="30590">MPHIGLMWTRPSPIFGNFIRNLDQILDPKFTLSDYQITEIYVVAKGTTNLNQAFSAADIMVLRKEEERKQMHNKAGGGVFNLIFKRGKSSMGSGSVSSDNRSISPTQSDDSRSVTPPVVQPPPERPKPPQRKRRPAPKPPQAPEASSTKKTIDNGLTICHSRNSSDSSGYHEASILSDHCANASLPRMRPKSAFVGDLVTAQGSSNLNTMVPHSRSTTSLVTVAAFFGQLTAKESFSVQLEMGLYAGVSFVSALSKRSNIDVLSMSQISNIDGKNSEHRTN</sequence>
<evidence type="ECO:0000313" key="2">
    <source>
        <dbReference type="EMBL" id="ERL87971.1"/>
    </source>
</evidence>
<dbReference type="PANTHER" id="PTHR21557">
    <property type="entry name" value="CORDON-BLEU"/>
    <property type="match status" value="1"/>
</dbReference>
<dbReference type="GO" id="GO:0003785">
    <property type="term" value="F:actin monomer binding"/>
    <property type="evidence" value="ECO:0007669"/>
    <property type="project" value="InterPro"/>
</dbReference>
<dbReference type="OrthoDB" id="8882621at2759"/>
<evidence type="ECO:0000256" key="1">
    <source>
        <dbReference type="SAM" id="MobiDB-lite"/>
    </source>
</evidence>
<reference evidence="2 3" key="1">
    <citation type="journal article" date="2013" name="Genome Biol.">
        <title>Draft genome of the mountain pine beetle, Dendroctonus ponderosae Hopkins, a major forest pest.</title>
        <authorList>
            <person name="Keeling C.I."/>
            <person name="Yuen M.M."/>
            <person name="Liao N.Y."/>
            <person name="Docking T.R."/>
            <person name="Chan S.K."/>
            <person name="Taylor G.A."/>
            <person name="Palmquist D.L."/>
            <person name="Jackman S.D."/>
            <person name="Nguyen A."/>
            <person name="Li M."/>
            <person name="Henderson H."/>
            <person name="Janes J.K."/>
            <person name="Zhao Y."/>
            <person name="Pandoh P."/>
            <person name="Moore R."/>
            <person name="Sperling F.A."/>
            <person name="Huber D.P."/>
            <person name="Birol I."/>
            <person name="Jones S.J."/>
            <person name="Bohlmann J."/>
        </authorList>
    </citation>
    <scope>NUCLEOTIDE SEQUENCE</scope>
</reference>
<proteinExistence type="predicted"/>
<dbReference type="STRING" id="77166.U4UBK0"/>
<dbReference type="Proteomes" id="UP000030742">
    <property type="component" value="Unassembled WGS sequence"/>
</dbReference>
<dbReference type="EMBL" id="KB632006">
    <property type="protein sequence ID" value="ERL87971.1"/>
    <property type="molecule type" value="Genomic_DNA"/>
</dbReference>
<name>U4UBK0_DENPD</name>
<organism evidence="2 3">
    <name type="scientific">Dendroctonus ponderosae</name>
    <name type="common">Mountain pine beetle</name>
    <dbReference type="NCBI Taxonomy" id="77166"/>
    <lineage>
        <taxon>Eukaryota</taxon>
        <taxon>Metazoa</taxon>
        <taxon>Ecdysozoa</taxon>
        <taxon>Arthropoda</taxon>
        <taxon>Hexapoda</taxon>
        <taxon>Insecta</taxon>
        <taxon>Pterygota</taxon>
        <taxon>Neoptera</taxon>
        <taxon>Endopterygota</taxon>
        <taxon>Coleoptera</taxon>
        <taxon>Polyphaga</taxon>
        <taxon>Cucujiformia</taxon>
        <taxon>Curculionidae</taxon>
        <taxon>Scolytinae</taxon>
        <taxon>Dendroctonus</taxon>
    </lineage>
</organism>